<keyword evidence="14" id="KW-1185">Reference proteome</keyword>
<evidence type="ECO:0000256" key="6">
    <source>
        <dbReference type="ARBA" id="ARBA00022729"/>
    </source>
</evidence>
<feature type="domain" description="Dickkopf-related protein 1/2/4 C-terminal subdomain 1" evidence="12">
    <location>
        <begin position="147"/>
        <end position="176"/>
    </location>
</feature>
<evidence type="ECO:0000259" key="10">
    <source>
        <dbReference type="Pfam" id="PF04706"/>
    </source>
</evidence>
<evidence type="ECO:0000256" key="2">
    <source>
        <dbReference type="ARBA" id="ARBA00010842"/>
    </source>
</evidence>
<keyword evidence="5" id="KW-0879">Wnt signaling pathway</keyword>
<dbReference type="EMBL" id="AHAT01031426">
    <property type="status" value="NOT_ANNOTATED_CDS"/>
    <property type="molecule type" value="Genomic_DNA"/>
</dbReference>
<evidence type="ECO:0000313" key="14">
    <source>
        <dbReference type="Proteomes" id="UP000018468"/>
    </source>
</evidence>
<dbReference type="InterPro" id="IPR048500">
    <property type="entry name" value="DIKK1/2/4_C-subdom1"/>
</dbReference>
<dbReference type="GO" id="GO:0005615">
    <property type="term" value="C:extracellular space"/>
    <property type="evidence" value="ECO:0000318"/>
    <property type="project" value="GO_Central"/>
</dbReference>
<dbReference type="PANTHER" id="PTHR12113">
    <property type="entry name" value="DICKKOPF3-LIKE 3"/>
    <property type="match status" value="1"/>
</dbReference>
<reference evidence="13" key="2">
    <citation type="submission" date="2025-08" db="UniProtKB">
        <authorList>
            <consortium name="Ensembl"/>
        </authorList>
    </citation>
    <scope>IDENTIFICATION</scope>
</reference>
<evidence type="ECO:0000256" key="8">
    <source>
        <dbReference type="SAM" id="MobiDB-lite"/>
    </source>
</evidence>
<comment type="subcellular location">
    <subcellularLocation>
        <location evidence="1">Secreted</location>
    </subcellularLocation>
</comment>
<dbReference type="InParanoid" id="W5NF23"/>
<dbReference type="PANTHER" id="PTHR12113:SF10">
    <property type="entry name" value="DICKKOPF-RELATED PROTEIN 4"/>
    <property type="match status" value="1"/>
</dbReference>
<evidence type="ECO:0000256" key="7">
    <source>
        <dbReference type="ARBA" id="ARBA00023157"/>
    </source>
</evidence>
<dbReference type="Pfam" id="PF21481">
    <property type="entry name" value="DIKK1-2-4_C-subdom1"/>
    <property type="match status" value="1"/>
</dbReference>
<dbReference type="EMBL" id="AHAT01031427">
    <property type="status" value="NOT_ANNOTATED_CDS"/>
    <property type="molecule type" value="Genomic_DNA"/>
</dbReference>
<keyword evidence="3" id="KW-0217">Developmental protein</keyword>
<feature type="region of interest" description="Disordered" evidence="8">
    <location>
        <begin position="213"/>
        <end position="267"/>
    </location>
</feature>
<dbReference type="GO" id="GO:0016055">
    <property type="term" value="P:Wnt signaling pathway"/>
    <property type="evidence" value="ECO:0007669"/>
    <property type="project" value="UniProtKB-KW"/>
</dbReference>
<comment type="similarity">
    <text evidence="2">Belongs to the dickkopf family.</text>
</comment>
<dbReference type="GeneTree" id="ENSGT00940000161614"/>
<dbReference type="InterPro" id="IPR039863">
    <property type="entry name" value="DKK1-4"/>
</dbReference>
<dbReference type="Gene3D" id="2.10.80.10">
    <property type="entry name" value="Lipase, subunit A"/>
    <property type="match status" value="1"/>
</dbReference>
<reference evidence="13" key="3">
    <citation type="submission" date="2025-09" db="UniProtKB">
        <authorList>
            <consortium name="Ensembl"/>
        </authorList>
    </citation>
    <scope>IDENTIFICATION</scope>
</reference>
<evidence type="ECO:0000256" key="1">
    <source>
        <dbReference type="ARBA" id="ARBA00004613"/>
    </source>
</evidence>
<dbReference type="InterPro" id="IPR006796">
    <property type="entry name" value="Dickkopf_N"/>
</dbReference>
<dbReference type="GO" id="GO:0039706">
    <property type="term" value="F:co-receptor binding"/>
    <property type="evidence" value="ECO:0000318"/>
    <property type="project" value="GO_Central"/>
</dbReference>
<organism evidence="13 14">
    <name type="scientific">Lepisosteus oculatus</name>
    <name type="common">Spotted gar</name>
    <dbReference type="NCBI Taxonomy" id="7918"/>
    <lineage>
        <taxon>Eukaryota</taxon>
        <taxon>Metazoa</taxon>
        <taxon>Chordata</taxon>
        <taxon>Craniata</taxon>
        <taxon>Vertebrata</taxon>
        <taxon>Euteleostomi</taxon>
        <taxon>Actinopterygii</taxon>
        <taxon>Neopterygii</taxon>
        <taxon>Holostei</taxon>
        <taxon>Semionotiformes</taxon>
        <taxon>Lepisosteidae</taxon>
        <taxon>Lepisosteus</taxon>
    </lineage>
</organism>
<name>W5NF23_LEPOC</name>
<dbReference type="Ensembl" id="ENSLOCT00000019264.1">
    <property type="protein sequence ID" value="ENSLOCP00000019232.1"/>
    <property type="gene ID" value="ENSLOCG00000015623.1"/>
</dbReference>
<accession>W5NF23</accession>
<keyword evidence="6 9" id="KW-0732">Signal</keyword>
<dbReference type="GO" id="GO:0048019">
    <property type="term" value="F:receptor antagonist activity"/>
    <property type="evidence" value="ECO:0000318"/>
    <property type="project" value="GO_Central"/>
</dbReference>
<evidence type="ECO:0000256" key="5">
    <source>
        <dbReference type="ARBA" id="ARBA00022687"/>
    </source>
</evidence>
<keyword evidence="7" id="KW-1015">Disulfide bond</keyword>
<evidence type="ECO:0000256" key="4">
    <source>
        <dbReference type="ARBA" id="ARBA00022525"/>
    </source>
</evidence>
<dbReference type="Pfam" id="PF04706">
    <property type="entry name" value="Dickkopf_N"/>
    <property type="match status" value="1"/>
</dbReference>
<feature type="compositionally biased region" description="Polar residues" evidence="8">
    <location>
        <begin position="213"/>
        <end position="233"/>
    </location>
</feature>
<reference evidence="14" key="1">
    <citation type="submission" date="2011-12" db="EMBL/GenBank/DDBJ databases">
        <title>The Draft Genome of Lepisosteus oculatus.</title>
        <authorList>
            <consortium name="The Broad Institute Genome Assembly &amp; Analysis Group"/>
            <consortium name="Computational R&amp;D Group"/>
            <consortium name="and Sequencing Platform"/>
            <person name="Di Palma F."/>
            <person name="Alfoldi J."/>
            <person name="Johnson J."/>
            <person name="Berlin A."/>
            <person name="Gnerre S."/>
            <person name="Jaffe D."/>
            <person name="MacCallum I."/>
            <person name="Young S."/>
            <person name="Walker B.J."/>
            <person name="Lander E.S."/>
            <person name="Lindblad-Toh K."/>
        </authorList>
    </citation>
    <scope>NUCLEOTIDE SEQUENCE [LARGE SCALE GENOMIC DNA]</scope>
</reference>
<dbReference type="Bgee" id="ENSLOCG00000015623">
    <property type="expression patterns" value="Expressed in testis and 2 other cell types or tissues"/>
</dbReference>
<feature type="compositionally biased region" description="Basic residues" evidence="8">
    <location>
        <begin position="240"/>
        <end position="251"/>
    </location>
</feature>
<feature type="domain" description="Dickkopf-related protein 1/2/4 C-terminal subdomain 2" evidence="11">
    <location>
        <begin position="179"/>
        <end position="229"/>
    </location>
</feature>
<evidence type="ECO:0000259" key="12">
    <source>
        <dbReference type="Pfam" id="PF21481"/>
    </source>
</evidence>
<evidence type="ECO:0000313" key="13">
    <source>
        <dbReference type="Ensembl" id="ENSLOCP00000019232.1"/>
    </source>
</evidence>
<feature type="compositionally biased region" description="Basic and acidic residues" evidence="8">
    <location>
        <begin position="252"/>
        <end position="267"/>
    </location>
</feature>
<feature type="compositionally biased region" description="Basic and acidic residues" evidence="8">
    <location>
        <begin position="121"/>
        <end position="134"/>
    </location>
</feature>
<feature type="chain" id="PRO_5004869615" evidence="9">
    <location>
        <begin position="19"/>
        <end position="267"/>
    </location>
</feature>
<dbReference type="Proteomes" id="UP000018468">
    <property type="component" value="Linkage group LG1"/>
</dbReference>
<dbReference type="OMA" id="GERWIMP"/>
<sequence length="267" mass="29489">MCWRGVAALSVLCCVARCLILESNTIKSSAEQGNRNGQALRCQADSNCTRGQYCDHSRPLEPVCAACRPARRRCHSDSMCCSGMLCINEVCGRPEEGRVAPVTPVTGKTSPVRGKSNQRPPVDRPGKEDEKGERVMVREGLETTRQQGAPCVRSSDCGEGLCCARHLWVKICKRRPGEGELCSKRGRKEKPSSRETYQRCDCNQGLVCRPQAQTPNAQRGQSRLSVCQRTQGPTRPKTGPQRKARHSHRAGRGREGVLEERSGEWEG</sequence>
<feature type="domain" description="Dickkopf N-terminal cysteine-rich" evidence="10">
    <location>
        <begin position="41"/>
        <end position="91"/>
    </location>
</feature>
<dbReference type="eggNOG" id="KOG1218">
    <property type="taxonomic scope" value="Eukaryota"/>
</dbReference>
<evidence type="ECO:0000256" key="9">
    <source>
        <dbReference type="SAM" id="SignalP"/>
    </source>
</evidence>
<feature type="region of interest" description="Disordered" evidence="8">
    <location>
        <begin position="100"/>
        <end position="134"/>
    </location>
</feature>
<keyword evidence="4" id="KW-0964">Secreted</keyword>
<dbReference type="STRING" id="7918.ENSLOCP00000019232"/>
<proteinExistence type="inferred from homology"/>
<evidence type="ECO:0000256" key="3">
    <source>
        <dbReference type="ARBA" id="ARBA00022473"/>
    </source>
</evidence>
<dbReference type="InterPro" id="IPR048499">
    <property type="entry name" value="DIKK1/2/4_C-subdom2"/>
</dbReference>
<evidence type="ECO:0000259" key="11">
    <source>
        <dbReference type="Pfam" id="PF21479"/>
    </source>
</evidence>
<dbReference type="AlphaFoldDB" id="W5NF23"/>
<dbReference type="Pfam" id="PF21479">
    <property type="entry name" value="DIKK1-2-4_C-subdom2"/>
    <property type="match status" value="1"/>
</dbReference>
<dbReference type="GO" id="GO:0090090">
    <property type="term" value="P:negative regulation of canonical Wnt signaling pathway"/>
    <property type="evidence" value="ECO:0000318"/>
    <property type="project" value="GO_Central"/>
</dbReference>
<feature type="signal peptide" evidence="9">
    <location>
        <begin position="1"/>
        <end position="18"/>
    </location>
</feature>
<protein>
    <submittedName>
        <fullName evidence="13">Dickkopf WNT signaling pathway inhibitor 4</fullName>
    </submittedName>
</protein>